<dbReference type="GO" id="GO:0030170">
    <property type="term" value="F:pyridoxal phosphate binding"/>
    <property type="evidence" value="ECO:0007669"/>
    <property type="project" value="InterPro"/>
</dbReference>
<dbReference type="InterPro" id="IPR015421">
    <property type="entry name" value="PyrdxlP-dep_Trfase_major"/>
</dbReference>
<keyword evidence="7" id="KW-1185">Reference proteome</keyword>
<comment type="cofactor">
    <cofactor evidence="1">
        <name>pyridoxal 5'-phosphate</name>
        <dbReference type="ChEBI" id="CHEBI:597326"/>
    </cofactor>
</comment>
<dbReference type="GO" id="GO:0003677">
    <property type="term" value="F:DNA binding"/>
    <property type="evidence" value="ECO:0007669"/>
    <property type="project" value="UniProtKB-KW"/>
</dbReference>
<evidence type="ECO:0000256" key="2">
    <source>
        <dbReference type="ARBA" id="ARBA00022576"/>
    </source>
</evidence>
<dbReference type="GO" id="GO:1901605">
    <property type="term" value="P:alpha-amino acid metabolic process"/>
    <property type="evidence" value="ECO:0007669"/>
    <property type="project" value="TreeGrafter"/>
</dbReference>
<dbReference type="PANTHER" id="PTHR42790:SF19">
    <property type="entry name" value="KYNURENINE_ALPHA-AMINOADIPATE AMINOTRANSFERASE, MITOCHONDRIAL"/>
    <property type="match status" value="1"/>
</dbReference>
<evidence type="ECO:0000313" key="6">
    <source>
        <dbReference type="EMBL" id="NYI68782.1"/>
    </source>
</evidence>
<dbReference type="InterPro" id="IPR050859">
    <property type="entry name" value="Class-I_PLP-dep_aminotransf"/>
</dbReference>
<dbReference type="Proteomes" id="UP000539111">
    <property type="component" value="Unassembled WGS sequence"/>
</dbReference>
<accession>A0A7Z0IIW4</accession>
<dbReference type="PANTHER" id="PTHR42790">
    <property type="entry name" value="AMINOTRANSFERASE"/>
    <property type="match status" value="1"/>
</dbReference>
<evidence type="ECO:0000313" key="7">
    <source>
        <dbReference type="Proteomes" id="UP000539111"/>
    </source>
</evidence>
<dbReference type="InterPro" id="IPR004839">
    <property type="entry name" value="Aminotransferase_I/II_large"/>
</dbReference>
<proteinExistence type="predicted"/>
<keyword evidence="4" id="KW-0663">Pyridoxal phosphate</keyword>
<dbReference type="AlphaFoldDB" id="A0A7Z0IIW4"/>
<dbReference type="SUPFAM" id="SSF53383">
    <property type="entry name" value="PLP-dependent transferases"/>
    <property type="match status" value="1"/>
</dbReference>
<dbReference type="InterPro" id="IPR015424">
    <property type="entry name" value="PyrdxlP-dep_Trfase"/>
</dbReference>
<dbReference type="RefSeq" id="WP_237248774.1">
    <property type="nucleotide sequence ID" value="NZ_JACBZP010000001.1"/>
</dbReference>
<organism evidence="6 7">
    <name type="scientific">Spelaeicoccus albus</name>
    <dbReference type="NCBI Taxonomy" id="1280376"/>
    <lineage>
        <taxon>Bacteria</taxon>
        <taxon>Bacillati</taxon>
        <taxon>Actinomycetota</taxon>
        <taxon>Actinomycetes</taxon>
        <taxon>Micrococcales</taxon>
        <taxon>Brevibacteriaceae</taxon>
        <taxon>Spelaeicoccus</taxon>
    </lineage>
</organism>
<dbReference type="Pfam" id="PF00155">
    <property type="entry name" value="Aminotran_1_2"/>
    <property type="match status" value="1"/>
</dbReference>
<dbReference type="GO" id="GO:0008483">
    <property type="term" value="F:transaminase activity"/>
    <property type="evidence" value="ECO:0007669"/>
    <property type="project" value="UniProtKB-KW"/>
</dbReference>
<name>A0A7Z0IIW4_9MICO</name>
<keyword evidence="2" id="KW-0032">Aminotransferase</keyword>
<dbReference type="EMBL" id="JACBZP010000001">
    <property type="protein sequence ID" value="NYI68782.1"/>
    <property type="molecule type" value="Genomic_DNA"/>
</dbReference>
<comment type="caution">
    <text evidence="6">The sequence shown here is derived from an EMBL/GenBank/DDBJ whole genome shotgun (WGS) entry which is preliminary data.</text>
</comment>
<dbReference type="Gene3D" id="3.40.640.10">
    <property type="entry name" value="Type I PLP-dependent aspartate aminotransferase-like (Major domain)"/>
    <property type="match status" value="1"/>
</dbReference>
<reference evidence="6 7" key="1">
    <citation type="submission" date="2020-07" db="EMBL/GenBank/DDBJ databases">
        <title>Sequencing the genomes of 1000 actinobacteria strains.</title>
        <authorList>
            <person name="Klenk H.-P."/>
        </authorList>
    </citation>
    <scope>NUCLEOTIDE SEQUENCE [LARGE SCALE GENOMIC DNA]</scope>
    <source>
        <strain evidence="6 7">DSM 26341</strain>
    </source>
</reference>
<sequence length="319" mass="35134">MYDATNVIPELATPLEARFQRDGVVGALGVTNGALDAIERISQVWLHPGDRVIVEDPCWTTQRTLLQMLGLEAVGVTIDDEGIDPRSLANVLSKRKCAALMITPRAQNPTGATMSIQRRDAIRAVIEDFPDLLVIEDDHFSELSQEPYPSLTYGRNLFAVIRSYSKIFGPDLRLAAVCMDQNTADQVHMRQLLGPGWVSHIIQRLTARMLTDEVTMGEIGKAAEIYKQRRDLLINTLAVAGLKAKGVSGFTVYVPVPQESDTVITLAERGWGVQAGGPYRIDSDPFIRVCVSALNPEDVLKFANDLIIALDPSSRILLR</sequence>
<dbReference type="CDD" id="cd00609">
    <property type="entry name" value="AAT_like"/>
    <property type="match status" value="1"/>
</dbReference>
<gene>
    <name evidence="6" type="ORF">BJY26_003088</name>
</gene>
<protein>
    <submittedName>
        <fullName evidence="6">DNA-binding transcriptional MocR family regulator</fullName>
    </submittedName>
</protein>
<keyword evidence="6" id="KW-0238">DNA-binding</keyword>
<evidence type="ECO:0000256" key="4">
    <source>
        <dbReference type="ARBA" id="ARBA00022898"/>
    </source>
</evidence>
<evidence type="ECO:0000256" key="3">
    <source>
        <dbReference type="ARBA" id="ARBA00022679"/>
    </source>
</evidence>
<evidence type="ECO:0000256" key="1">
    <source>
        <dbReference type="ARBA" id="ARBA00001933"/>
    </source>
</evidence>
<keyword evidence="3" id="KW-0808">Transferase</keyword>
<evidence type="ECO:0000259" key="5">
    <source>
        <dbReference type="Pfam" id="PF00155"/>
    </source>
</evidence>
<feature type="domain" description="Aminotransferase class I/classII large" evidence="5">
    <location>
        <begin position="25"/>
        <end position="304"/>
    </location>
</feature>